<proteinExistence type="predicted"/>
<dbReference type="Proteomes" id="UP000249061">
    <property type="component" value="Unassembled WGS sequence"/>
</dbReference>
<dbReference type="EMBL" id="QFQP01000006">
    <property type="protein sequence ID" value="PZR15056.1"/>
    <property type="molecule type" value="Genomic_DNA"/>
</dbReference>
<reference evidence="1 2" key="1">
    <citation type="submission" date="2017-08" db="EMBL/GenBank/DDBJ databases">
        <title>Infants hospitalized years apart are colonized by the same room-sourced microbial strains.</title>
        <authorList>
            <person name="Brooks B."/>
            <person name="Olm M.R."/>
            <person name="Firek B.A."/>
            <person name="Baker R."/>
            <person name="Thomas B.C."/>
            <person name="Morowitz M.J."/>
            <person name="Banfield J.F."/>
        </authorList>
    </citation>
    <scope>NUCLEOTIDE SEQUENCE [LARGE SCALE GENOMIC DNA]</scope>
    <source>
        <strain evidence="1">S2_003_000_R2_14</strain>
    </source>
</reference>
<organism evidence="1 2">
    <name type="scientific">Archangium gephyra</name>
    <dbReference type="NCBI Taxonomy" id="48"/>
    <lineage>
        <taxon>Bacteria</taxon>
        <taxon>Pseudomonadati</taxon>
        <taxon>Myxococcota</taxon>
        <taxon>Myxococcia</taxon>
        <taxon>Myxococcales</taxon>
        <taxon>Cystobacterineae</taxon>
        <taxon>Archangiaceae</taxon>
        <taxon>Archangium</taxon>
    </lineage>
</organism>
<evidence type="ECO:0000313" key="2">
    <source>
        <dbReference type="Proteomes" id="UP000249061"/>
    </source>
</evidence>
<comment type="caution">
    <text evidence="1">The sequence shown here is derived from an EMBL/GenBank/DDBJ whole genome shotgun (WGS) entry which is preliminary data.</text>
</comment>
<protein>
    <recommendedName>
        <fullName evidence="3">DUF5615 domain-containing protein</fullName>
    </recommendedName>
</protein>
<name>A0A2W5TR88_9BACT</name>
<dbReference type="AlphaFoldDB" id="A0A2W5TR88"/>
<accession>A0A2W5TR88</accession>
<gene>
    <name evidence="1" type="ORF">DI536_09795</name>
</gene>
<sequence length="90" mass="10048">MLVRAAVENDFVIVTRNVRDFRELLEAVEAHCGLVSLQALDDAFDVDTQLDLFEAALLALDGETQLTNVELEVLELADGDFDVKFRALPR</sequence>
<evidence type="ECO:0008006" key="3">
    <source>
        <dbReference type="Google" id="ProtNLM"/>
    </source>
</evidence>
<evidence type="ECO:0000313" key="1">
    <source>
        <dbReference type="EMBL" id="PZR15056.1"/>
    </source>
</evidence>